<comment type="caution">
    <text evidence="1">The sequence shown here is derived from an EMBL/GenBank/DDBJ whole genome shotgun (WGS) entry which is preliminary data.</text>
</comment>
<organism evidence="1 2">
    <name type="scientific">Microbacterium capsulatum</name>
    <dbReference type="NCBI Taxonomy" id="3041921"/>
    <lineage>
        <taxon>Bacteria</taxon>
        <taxon>Bacillati</taxon>
        <taxon>Actinomycetota</taxon>
        <taxon>Actinomycetes</taxon>
        <taxon>Micrococcales</taxon>
        <taxon>Microbacteriaceae</taxon>
        <taxon>Microbacterium</taxon>
    </lineage>
</organism>
<protein>
    <submittedName>
        <fullName evidence="1">Alpha/beta hydrolase-fold protein</fullName>
    </submittedName>
</protein>
<name>A0ABU0XKI1_9MICO</name>
<dbReference type="PANTHER" id="PTHR48098">
    <property type="entry name" value="ENTEROCHELIN ESTERASE-RELATED"/>
    <property type="match status" value="1"/>
</dbReference>
<dbReference type="PANTHER" id="PTHR48098:SF1">
    <property type="entry name" value="DIACYLGLYCEROL ACYLTRANSFERASE_MYCOLYLTRANSFERASE AG85A"/>
    <property type="match status" value="1"/>
</dbReference>
<sequence>MPSRSSSARILVGGVVGLLLIGLAGFAAAPRADGPEQAAAILPDNPLYDSWHAPAGMPAHGEVTLLAGDDRIPSSAGFEPRDASLYLPPAALVTDPPDLPLVVFMMGQPGDPDPEPISTAMDELAAQHDGLAPIVIVADQLGDPSNNPACVDSGTFGGVETYFTKDIPAWAREHLHVAADPSQWTIAGFSNGGGCALDWALGHPGLWGNVVSLSGESYQGTEFPDEMLQQVFDGDQAAYEAAKPAARAEKHAGQFTGHLAIFAAGADDAEFSAQAQLSRQIAKDAGFDTRFFSIPGEDHVGALPGGLLVGFEALFPRLGLGPPSH</sequence>
<reference evidence="1 2" key="1">
    <citation type="submission" date="2023-08" db="EMBL/GenBank/DDBJ databases">
        <title>Microbacterium sp. nov., isolated from a waste landfill.</title>
        <authorList>
            <person name="Wen W."/>
        </authorList>
    </citation>
    <scope>NUCLEOTIDE SEQUENCE [LARGE SCALE GENOMIC DNA]</scope>
    <source>
        <strain evidence="1 2">ASV81</strain>
    </source>
</reference>
<dbReference type="InterPro" id="IPR029058">
    <property type="entry name" value="AB_hydrolase_fold"/>
</dbReference>
<dbReference type="SUPFAM" id="SSF53474">
    <property type="entry name" value="alpha/beta-Hydrolases"/>
    <property type="match status" value="1"/>
</dbReference>
<keyword evidence="1" id="KW-0378">Hydrolase</keyword>
<dbReference type="Pfam" id="PF00756">
    <property type="entry name" value="Esterase"/>
    <property type="match status" value="1"/>
</dbReference>
<gene>
    <name evidence="1" type="ORF">RBR11_17175</name>
</gene>
<dbReference type="EMBL" id="JAVFCB010000013">
    <property type="protein sequence ID" value="MDQ4215650.1"/>
    <property type="molecule type" value="Genomic_DNA"/>
</dbReference>
<evidence type="ECO:0000313" key="2">
    <source>
        <dbReference type="Proteomes" id="UP001230289"/>
    </source>
</evidence>
<accession>A0ABU0XKI1</accession>
<evidence type="ECO:0000313" key="1">
    <source>
        <dbReference type="EMBL" id="MDQ4215650.1"/>
    </source>
</evidence>
<proteinExistence type="predicted"/>
<dbReference type="Gene3D" id="3.40.50.1820">
    <property type="entry name" value="alpha/beta hydrolase"/>
    <property type="match status" value="1"/>
</dbReference>
<dbReference type="Proteomes" id="UP001230289">
    <property type="component" value="Unassembled WGS sequence"/>
</dbReference>
<dbReference type="RefSeq" id="WP_308490662.1">
    <property type="nucleotide sequence ID" value="NZ_JAVFCB010000013.1"/>
</dbReference>
<dbReference type="InterPro" id="IPR050583">
    <property type="entry name" value="Mycobacterial_A85_antigen"/>
</dbReference>
<dbReference type="InterPro" id="IPR000801">
    <property type="entry name" value="Esterase-like"/>
</dbReference>
<keyword evidence="2" id="KW-1185">Reference proteome</keyword>
<dbReference type="GO" id="GO:0016787">
    <property type="term" value="F:hydrolase activity"/>
    <property type="evidence" value="ECO:0007669"/>
    <property type="project" value="UniProtKB-KW"/>
</dbReference>